<organism evidence="2">
    <name type="scientific">Arion vulgaris</name>
    <dbReference type="NCBI Taxonomy" id="1028688"/>
    <lineage>
        <taxon>Eukaryota</taxon>
        <taxon>Metazoa</taxon>
        <taxon>Spiralia</taxon>
        <taxon>Lophotrochozoa</taxon>
        <taxon>Mollusca</taxon>
        <taxon>Gastropoda</taxon>
        <taxon>Heterobranchia</taxon>
        <taxon>Euthyneura</taxon>
        <taxon>Panpulmonata</taxon>
        <taxon>Eupulmonata</taxon>
        <taxon>Stylommatophora</taxon>
        <taxon>Helicina</taxon>
        <taxon>Arionoidea</taxon>
        <taxon>Arionidae</taxon>
        <taxon>Arion</taxon>
    </lineage>
</organism>
<protein>
    <submittedName>
        <fullName evidence="2">Uncharacterized protein</fullName>
    </submittedName>
</protein>
<dbReference type="AlphaFoldDB" id="A0A0B7C3L8"/>
<sequence>TDKHWPDIMSETWNSEYLVLSDHRPNTQVKRRSKLHIVIDIPDVTQNSPSPDFSFGDDMECHDQTG</sequence>
<evidence type="ECO:0000256" key="1">
    <source>
        <dbReference type="SAM" id="MobiDB-lite"/>
    </source>
</evidence>
<proteinExistence type="predicted"/>
<reference evidence="2" key="1">
    <citation type="submission" date="2014-12" db="EMBL/GenBank/DDBJ databases">
        <title>Insight into the proteome of Arion vulgaris.</title>
        <authorList>
            <person name="Aradska J."/>
            <person name="Bulat T."/>
            <person name="Smidak R."/>
            <person name="Sarate P."/>
            <person name="Gangsoo J."/>
            <person name="Sialana F."/>
            <person name="Bilban M."/>
            <person name="Lubec G."/>
        </authorList>
    </citation>
    <scope>NUCLEOTIDE SEQUENCE</scope>
    <source>
        <tissue evidence="2">Skin</tissue>
    </source>
</reference>
<gene>
    <name evidence="2" type="primary">ORF220212</name>
</gene>
<feature type="non-terminal residue" evidence="2">
    <location>
        <position position="66"/>
    </location>
</feature>
<evidence type="ECO:0000313" key="2">
    <source>
        <dbReference type="EMBL" id="CEK99020.1"/>
    </source>
</evidence>
<accession>A0A0B7C3L8</accession>
<dbReference type="EMBL" id="HACG01052149">
    <property type="protein sequence ID" value="CEK99020.1"/>
    <property type="molecule type" value="Transcribed_RNA"/>
</dbReference>
<feature type="non-terminal residue" evidence="2">
    <location>
        <position position="1"/>
    </location>
</feature>
<name>A0A0B7C3L8_9EUPU</name>
<feature type="region of interest" description="Disordered" evidence="1">
    <location>
        <begin position="46"/>
        <end position="66"/>
    </location>
</feature>